<evidence type="ECO:0000313" key="2">
    <source>
        <dbReference type="EnsemblMetazoa" id="XP_038053174.1"/>
    </source>
</evidence>
<sequence length="302" mass="33637">MPSVQDVLAQQARDERLSLYSSPTFCRRSRLDNELVREKPDDFGWLRAFDPKRCCSTKSPTSIMATKGHTRPSSASCVTGRARKPSDADSTSFSEKDLASREPAIDDKSPTTYTLLSRRRNQRPVSLVMDNHRSLSSLDVNSNDNQALEKDDFKASTGSPRTKAFLAVERSAVESLSKSCGDLRHGDLETPPFVRQFHQHPLHGMPDPLRCPSHLSLCSVQVSSPTQTDSHAGSRVSLLSEGVDSYEGLYERAYKATYVFGSQELPNVRESKEERARMVREWLAKQEETEESAINANGSPSV</sequence>
<protein>
    <submittedName>
        <fullName evidence="2">Uncharacterized protein</fullName>
    </submittedName>
</protein>
<dbReference type="GeneID" id="119725711"/>
<feature type="region of interest" description="Disordered" evidence="1">
    <location>
        <begin position="57"/>
        <end position="119"/>
    </location>
</feature>
<keyword evidence="3" id="KW-1185">Reference proteome</keyword>
<evidence type="ECO:0000313" key="3">
    <source>
        <dbReference type="Proteomes" id="UP000887568"/>
    </source>
</evidence>
<accession>A0A913ZP72</accession>
<proteinExistence type="predicted"/>
<organism evidence="2 3">
    <name type="scientific">Patiria miniata</name>
    <name type="common">Bat star</name>
    <name type="synonym">Asterina miniata</name>
    <dbReference type="NCBI Taxonomy" id="46514"/>
    <lineage>
        <taxon>Eukaryota</taxon>
        <taxon>Metazoa</taxon>
        <taxon>Echinodermata</taxon>
        <taxon>Eleutherozoa</taxon>
        <taxon>Asterozoa</taxon>
        <taxon>Asteroidea</taxon>
        <taxon>Valvatacea</taxon>
        <taxon>Valvatida</taxon>
        <taxon>Asterinidae</taxon>
        <taxon>Patiria</taxon>
    </lineage>
</organism>
<dbReference type="EnsemblMetazoa" id="XM_038197246.1">
    <property type="protein sequence ID" value="XP_038053174.1"/>
    <property type="gene ID" value="LOC119725711"/>
</dbReference>
<dbReference type="Proteomes" id="UP000887568">
    <property type="component" value="Unplaced"/>
</dbReference>
<reference evidence="2" key="1">
    <citation type="submission" date="2022-11" db="UniProtKB">
        <authorList>
            <consortium name="EnsemblMetazoa"/>
        </authorList>
    </citation>
    <scope>IDENTIFICATION</scope>
</reference>
<dbReference type="OMA" id="SPTFCRR"/>
<dbReference type="OrthoDB" id="10017721at2759"/>
<evidence type="ECO:0000256" key="1">
    <source>
        <dbReference type="SAM" id="MobiDB-lite"/>
    </source>
</evidence>
<dbReference type="RefSeq" id="XP_038053174.1">
    <property type="nucleotide sequence ID" value="XM_038197246.1"/>
</dbReference>
<feature type="compositionally biased region" description="Basic and acidic residues" evidence="1">
    <location>
        <begin position="94"/>
        <end position="109"/>
    </location>
</feature>
<dbReference type="AlphaFoldDB" id="A0A913ZP72"/>
<name>A0A913ZP72_PATMI</name>